<evidence type="ECO:0000313" key="1">
    <source>
        <dbReference type="EMBL" id="KAI7935865.1"/>
    </source>
</evidence>
<dbReference type="Proteomes" id="UP001060170">
    <property type="component" value="Chromosome 18"/>
</dbReference>
<accession>A0ACC0DQP5</accession>
<dbReference type="EMBL" id="CM045882">
    <property type="protein sequence ID" value="KAI7935865.1"/>
    <property type="molecule type" value="Genomic_DNA"/>
</dbReference>
<reference evidence="2" key="1">
    <citation type="journal article" date="2018" name="BMC Genomics">
        <title>Genomic insights into host adaptation between the wheat stripe rust pathogen (Puccinia striiformis f. sp. tritici) and the barley stripe rust pathogen (Puccinia striiformis f. sp. hordei).</title>
        <authorList>
            <person name="Xia C."/>
            <person name="Wang M."/>
            <person name="Yin C."/>
            <person name="Cornejo O.E."/>
            <person name="Hulbert S.H."/>
            <person name="Chen X."/>
        </authorList>
    </citation>
    <scope>NUCLEOTIDE SEQUENCE [LARGE SCALE GENOMIC DNA]</scope>
    <source>
        <strain evidence="2">93-210</strain>
    </source>
</reference>
<organism evidence="1 2">
    <name type="scientific">Puccinia striiformis f. sp. tritici</name>
    <dbReference type="NCBI Taxonomy" id="168172"/>
    <lineage>
        <taxon>Eukaryota</taxon>
        <taxon>Fungi</taxon>
        <taxon>Dikarya</taxon>
        <taxon>Basidiomycota</taxon>
        <taxon>Pucciniomycotina</taxon>
        <taxon>Pucciniomycetes</taxon>
        <taxon>Pucciniales</taxon>
        <taxon>Pucciniaceae</taxon>
        <taxon>Puccinia</taxon>
    </lineage>
</organism>
<proteinExistence type="predicted"/>
<reference evidence="2" key="2">
    <citation type="journal article" date="2018" name="Mol. Plant Microbe Interact.">
        <title>Genome sequence resources for the wheat stripe rust pathogen (Puccinia striiformis f. sp. tritici) and the barley stripe rust pathogen (Puccinia striiformis f. sp. hordei).</title>
        <authorList>
            <person name="Xia C."/>
            <person name="Wang M."/>
            <person name="Yin C."/>
            <person name="Cornejo O.E."/>
            <person name="Hulbert S.H."/>
            <person name="Chen X."/>
        </authorList>
    </citation>
    <scope>NUCLEOTIDE SEQUENCE [LARGE SCALE GENOMIC DNA]</scope>
    <source>
        <strain evidence="2">93-210</strain>
    </source>
</reference>
<gene>
    <name evidence="1" type="ORF">MJO28_016736</name>
</gene>
<comment type="caution">
    <text evidence="1">The sequence shown here is derived from an EMBL/GenBank/DDBJ whole genome shotgun (WGS) entry which is preliminary data.</text>
</comment>
<reference evidence="1 2" key="3">
    <citation type="journal article" date="2022" name="Microbiol. Spectr.">
        <title>Folding features and dynamics of 3D genome architecture in plant fungal pathogens.</title>
        <authorList>
            <person name="Xia C."/>
        </authorList>
    </citation>
    <scope>NUCLEOTIDE SEQUENCE [LARGE SCALE GENOMIC DNA]</scope>
    <source>
        <strain evidence="1 2">93-210</strain>
    </source>
</reference>
<keyword evidence="2" id="KW-1185">Reference proteome</keyword>
<name>A0ACC0DQP5_9BASI</name>
<protein>
    <submittedName>
        <fullName evidence="1">Uncharacterized protein</fullName>
    </submittedName>
</protein>
<sequence>MESKLSRKTVSPPCAHIAGPYIVQCYTNSRNSTYWISRFDLEGSETFLSEPVFYQHNNVTKDGEK</sequence>
<evidence type="ECO:0000313" key="2">
    <source>
        <dbReference type="Proteomes" id="UP001060170"/>
    </source>
</evidence>